<dbReference type="EMBL" id="JAKGTH010000008">
    <property type="protein sequence ID" value="MCF4101592.1"/>
    <property type="molecule type" value="Genomic_DNA"/>
</dbReference>
<dbReference type="PANTHER" id="PTHR42685">
    <property type="entry name" value="GERANYLGERANYL DIPHOSPHATE REDUCTASE"/>
    <property type="match status" value="1"/>
</dbReference>
<dbReference type="Gene3D" id="3.50.50.60">
    <property type="entry name" value="FAD/NAD(P)-binding domain"/>
    <property type="match status" value="1"/>
</dbReference>
<evidence type="ECO:0000313" key="2">
    <source>
        <dbReference type="EMBL" id="MCF4101592.1"/>
    </source>
</evidence>
<dbReference type="InterPro" id="IPR050407">
    <property type="entry name" value="Geranylgeranyl_reductase"/>
</dbReference>
<feature type="domain" description="FAD-binding" evidence="1">
    <location>
        <begin position="5"/>
        <end position="312"/>
    </location>
</feature>
<protein>
    <submittedName>
        <fullName evidence="2">NAD(P)/FAD-dependent oxidoreductase</fullName>
    </submittedName>
</protein>
<organism evidence="2 3">
    <name type="scientific">Gillisia lutea</name>
    <dbReference type="NCBI Taxonomy" id="2909668"/>
    <lineage>
        <taxon>Bacteria</taxon>
        <taxon>Pseudomonadati</taxon>
        <taxon>Bacteroidota</taxon>
        <taxon>Flavobacteriia</taxon>
        <taxon>Flavobacteriales</taxon>
        <taxon>Flavobacteriaceae</taxon>
        <taxon>Gillisia</taxon>
    </lineage>
</organism>
<evidence type="ECO:0000313" key="3">
    <source>
        <dbReference type="Proteomes" id="UP001179363"/>
    </source>
</evidence>
<dbReference type="PANTHER" id="PTHR42685:SF22">
    <property type="entry name" value="CONDITIONED MEDIUM FACTOR RECEPTOR 1"/>
    <property type="match status" value="1"/>
</dbReference>
<accession>A0ABS9EFC9</accession>
<sequence>MKNGKVVIIGGGLAGLTAAIHLVSSGIQVTLIEKESFPHHKVCGEYLSRECLPYLQRLGIDVLSLQPSLLNKFSFSTASGRTINSSLELRGLGISRYNLDYYLFKKAKDLGVIILQDTAIDIQFMGSGFKVKTHQEYNFEADFVLGAFGKRSNIDKNLNRDFITNKSGWLAIKSHYVHDDFPDDTVALHNFKGGYCGISKTETEAINVCYLATYKSFKEFKNPSKYKEEVLCENPHLRSFFNSATSLFDKELSIAQISFTKKSLIYDHILMLGDASGLIHPLCGNGMAMAIHSAKIASESILYFYTSAKSKREDVEKSYREQWLNEFSSRLRTGRVLQKIFLNPGMAEVSQSFIKAFPGLLPKIINKTHGSPIL</sequence>
<evidence type="ECO:0000259" key="1">
    <source>
        <dbReference type="Pfam" id="PF01494"/>
    </source>
</evidence>
<dbReference type="RefSeq" id="WP_236133745.1">
    <property type="nucleotide sequence ID" value="NZ_JAKGTH010000008.1"/>
</dbReference>
<dbReference type="InterPro" id="IPR002938">
    <property type="entry name" value="FAD-bd"/>
</dbReference>
<comment type="caution">
    <text evidence="2">The sequence shown here is derived from an EMBL/GenBank/DDBJ whole genome shotgun (WGS) entry which is preliminary data.</text>
</comment>
<name>A0ABS9EFC9_9FLAO</name>
<reference evidence="2" key="1">
    <citation type="submission" date="2022-01" db="EMBL/GenBank/DDBJ databases">
        <title>Gillisia lutea sp. nov., isolated from marine plastic residues from the Malvarosa beach (Valencia, Spain).</title>
        <authorList>
            <person name="Vidal-Verdu A."/>
            <person name="Molina-Menor E."/>
            <person name="Satari L."/>
            <person name="Pascual J."/>
            <person name="Pereto J."/>
            <person name="Porcar M."/>
        </authorList>
    </citation>
    <scope>NUCLEOTIDE SEQUENCE</scope>
    <source>
        <strain evidence="2">M10.2A</strain>
    </source>
</reference>
<dbReference type="PRINTS" id="PR00420">
    <property type="entry name" value="RNGMNOXGNASE"/>
</dbReference>
<dbReference type="InterPro" id="IPR036188">
    <property type="entry name" value="FAD/NAD-bd_sf"/>
</dbReference>
<proteinExistence type="predicted"/>
<dbReference type="SUPFAM" id="SSF51905">
    <property type="entry name" value="FAD/NAD(P)-binding domain"/>
    <property type="match status" value="1"/>
</dbReference>
<dbReference type="Proteomes" id="UP001179363">
    <property type="component" value="Unassembled WGS sequence"/>
</dbReference>
<gene>
    <name evidence="2" type="ORF">L1I30_07935</name>
</gene>
<dbReference type="Pfam" id="PF01494">
    <property type="entry name" value="FAD_binding_3"/>
    <property type="match status" value="1"/>
</dbReference>
<keyword evidence="3" id="KW-1185">Reference proteome</keyword>